<protein>
    <submittedName>
        <fullName evidence="1">Aminotransferase class-III</fullName>
    </submittedName>
</protein>
<organism evidence="1 2">
    <name type="scientific">Paraburkholderia aspalathi</name>
    <dbReference type="NCBI Taxonomy" id="1324617"/>
    <lineage>
        <taxon>Bacteria</taxon>
        <taxon>Pseudomonadati</taxon>
        <taxon>Pseudomonadota</taxon>
        <taxon>Betaproteobacteria</taxon>
        <taxon>Burkholderiales</taxon>
        <taxon>Burkholderiaceae</taxon>
        <taxon>Paraburkholderia</taxon>
    </lineage>
</organism>
<dbReference type="AlphaFoldDB" id="A0A1I7EA23"/>
<dbReference type="EMBL" id="FPBH01000015">
    <property type="protein sequence ID" value="SFU20816.1"/>
    <property type="molecule type" value="Genomic_DNA"/>
</dbReference>
<dbReference type="InterPro" id="IPR015424">
    <property type="entry name" value="PyrdxlP-dep_Trfase"/>
</dbReference>
<evidence type="ECO:0000313" key="1">
    <source>
        <dbReference type="EMBL" id="SFU20816.1"/>
    </source>
</evidence>
<sequence>MAVVRVQPDLLVFAKGRASSYFPMSAVGLGNAVDQVVSHDNVDFERGLTNSEYPVRAVVALANIDVIKNWAC</sequence>
<dbReference type="Gene3D" id="3.40.640.10">
    <property type="entry name" value="Type I PLP-dependent aspartate aminotransferase-like (Major domain)"/>
    <property type="match status" value="1"/>
</dbReference>
<dbReference type="InterPro" id="IPR015421">
    <property type="entry name" value="PyrdxlP-dep_Trfase_major"/>
</dbReference>
<keyword evidence="1" id="KW-0032">Aminotransferase</keyword>
<dbReference type="GO" id="GO:0008483">
    <property type="term" value="F:transaminase activity"/>
    <property type="evidence" value="ECO:0007669"/>
    <property type="project" value="UniProtKB-KW"/>
</dbReference>
<evidence type="ECO:0000313" key="2">
    <source>
        <dbReference type="Proteomes" id="UP000198844"/>
    </source>
</evidence>
<dbReference type="Proteomes" id="UP000198844">
    <property type="component" value="Unassembled WGS sequence"/>
</dbReference>
<name>A0A1I7EA23_9BURK</name>
<accession>A0A1I7EA23</accession>
<keyword evidence="1" id="KW-0808">Transferase</keyword>
<gene>
    <name evidence="1" type="ORF">SAMN05192563_1015108</name>
</gene>
<proteinExistence type="predicted"/>
<dbReference type="SUPFAM" id="SSF53383">
    <property type="entry name" value="PLP-dependent transferases"/>
    <property type="match status" value="1"/>
</dbReference>
<reference evidence="1 2" key="1">
    <citation type="submission" date="2016-10" db="EMBL/GenBank/DDBJ databases">
        <authorList>
            <person name="de Groot N.N."/>
        </authorList>
    </citation>
    <scope>NUCLEOTIDE SEQUENCE [LARGE SCALE GENOMIC DNA]</scope>
    <source>
        <strain evidence="1 2">LMG 27731</strain>
    </source>
</reference>